<name>A0ABS7FE08_9NEIS</name>
<proteinExistence type="predicted"/>
<reference evidence="1 2" key="1">
    <citation type="submission" date="2021-05" db="EMBL/GenBank/DDBJ databases">
        <title>Draft Whole Genome Sequencing Of Biosensor Chromobacterium violaceum Strain CV026 Reveals A Regulatory RNA In Chromobacterium violaceum Phenotype Regulatory Network.</title>
        <authorList>
            <person name="Hong K.W."/>
            <person name="Chan K.G."/>
            <person name="Chang C.-Y."/>
        </authorList>
    </citation>
    <scope>NUCLEOTIDE SEQUENCE [LARGE SCALE GENOMIC DNA]</scope>
    <source>
        <strain evidence="1 2">ATCC 31532</strain>
    </source>
</reference>
<gene>
    <name evidence="1" type="ORF">KIF53_11775</name>
</gene>
<evidence type="ECO:0000313" key="2">
    <source>
        <dbReference type="Proteomes" id="UP000711178"/>
    </source>
</evidence>
<dbReference type="Pfam" id="PF12279">
    <property type="entry name" value="DUF3619"/>
    <property type="match status" value="1"/>
</dbReference>
<organism evidence="1 2">
    <name type="scientific">Chromobacterium subtsugae</name>
    <dbReference type="NCBI Taxonomy" id="251747"/>
    <lineage>
        <taxon>Bacteria</taxon>
        <taxon>Pseudomonadati</taxon>
        <taxon>Pseudomonadota</taxon>
        <taxon>Betaproteobacteria</taxon>
        <taxon>Neisseriales</taxon>
        <taxon>Chromobacteriaceae</taxon>
        <taxon>Chromobacterium</taxon>
    </lineage>
</organism>
<dbReference type="InterPro" id="IPR022064">
    <property type="entry name" value="DUF3619"/>
</dbReference>
<dbReference type="EMBL" id="JAHDTB010000009">
    <property type="protein sequence ID" value="MBW8288305.1"/>
    <property type="molecule type" value="Genomic_DNA"/>
</dbReference>
<sequence>MNHANDSQGDHLPSHITRILDTPTAEPTHAQMERLKVARARALQRFDQRAAEHISLQERLAIWAQRHTLLLKRGGAALGFAVVTGAGLMLLDGLLVESEAVDAAVLSQDLPLNSLLEPNFSRGLHE</sequence>
<dbReference type="Proteomes" id="UP000711178">
    <property type="component" value="Unassembled WGS sequence"/>
</dbReference>
<accession>A0ABS7FE08</accession>
<protein>
    <submittedName>
        <fullName evidence="1">DUF3619 family protein</fullName>
    </submittedName>
</protein>
<comment type="caution">
    <text evidence="1">The sequence shown here is derived from an EMBL/GenBank/DDBJ whole genome shotgun (WGS) entry which is preliminary data.</text>
</comment>
<keyword evidence="2" id="KW-1185">Reference proteome</keyword>
<dbReference type="GeneID" id="89684034"/>
<dbReference type="RefSeq" id="WP_043578316.1">
    <property type="nucleotide sequence ID" value="NZ_CP142381.1"/>
</dbReference>
<evidence type="ECO:0000313" key="1">
    <source>
        <dbReference type="EMBL" id="MBW8288305.1"/>
    </source>
</evidence>